<dbReference type="SUPFAM" id="SSF56672">
    <property type="entry name" value="DNA/RNA polymerases"/>
    <property type="match status" value="1"/>
</dbReference>
<keyword evidence="3" id="KW-0548">Nucleotidyltransferase</keyword>
<protein>
    <submittedName>
        <fullName evidence="4">Putative RdRp</fullName>
    </submittedName>
</protein>
<reference evidence="4" key="1">
    <citation type="submission" date="2018-11" db="EMBL/GenBank/DDBJ databases">
        <authorList>
            <person name="Jo Y."/>
            <person name="Cho W.K."/>
        </authorList>
    </citation>
    <scope>NUCLEOTIDE SEQUENCE</scope>
    <source>
        <strain evidence="4">Won</strain>
    </source>
</reference>
<evidence type="ECO:0000256" key="3">
    <source>
        <dbReference type="ARBA" id="ARBA00022695"/>
    </source>
</evidence>
<sequence>MAKQGPARQCRDFRERTYVCVSTSSSSLSSALLLDVPVPPMPLDSESCSTYVGRVKAWLASAPSEWTAESTMAFQSIKKLLPGSCRCMEQELLHNVAATFKGTPPPLTSGYTRFVRNLVSQLFPKGWDANLYESHCATTVPPLSGTSDATRSSGGSLGQGIDHAEFLDVVLGRVDIPVTQYSAQLTVVQSSGKPRPLSKQPTDALLLKPLHKSIYDRLSYRKWLLRGDVTTEKLSRAGFSRANASEGDVLVSGDYKSATDGLSIEVAEVILKAILDNAGSVPGSVKGYAMRSLRPNLYSLREDIDFIATVGQQMGAYLSFPLLCIQNYAAFRWACFKWELDYRSVPILINGDDILFQGPRAFVPLWMAGLSPLGLQVETTKTSVHPLEGTINSTLVRFRDNGVLAVVPTLKLGMLREADVSSLASSFARFVGGFEGVARFRAAHLFFRSHIGTLRGSQYSTYEMGFRGRLALRMTRRFGLPLLAGKSVPPPVVPHNVVLDSEHVVWVPADSLSREESRLVARELACWRFSVRFSAVTTGFITRCVSLASARPHGPSFCVPKISLTYSANTCECPSWRGWAWLFRQPVVVEEKRVAVPDSMYDYMLDERLPEYEVDLPSEVAGDGGKKK</sequence>
<dbReference type="GO" id="GO:0003968">
    <property type="term" value="F:RNA-directed RNA polymerase activity"/>
    <property type="evidence" value="ECO:0007669"/>
    <property type="project" value="UniProtKB-KW"/>
</dbReference>
<dbReference type="InterPro" id="IPR008686">
    <property type="entry name" value="RNA_pol_mitovir"/>
</dbReference>
<keyword evidence="1" id="KW-0696">RNA-directed RNA polymerase</keyword>
<accession>A0A7G3KH57</accession>
<evidence type="ECO:0000256" key="1">
    <source>
        <dbReference type="ARBA" id="ARBA00022484"/>
    </source>
</evidence>
<evidence type="ECO:0000313" key="4">
    <source>
        <dbReference type="EMBL" id="QED42954.1"/>
    </source>
</evidence>
<dbReference type="InterPro" id="IPR043502">
    <property type="entry name" value="DNA/RNA_pol_sf"/>
</dbReference>
<proteinExistence type="predicted"/>
<organism evidence="4">
    <name type="scientific">Monilinia ourmiavirus A</name>
    <dbReference type="NCBI Taxonomy" id="2592715"/>
    <lineage>
        <taxon>Viruses</taxon>
        <taxon>Riboviria</taxon>
        <taxon>Orthornavirae</taxon>
        <taxon>Lenarviricota</taxon>
        <taxon>Miaviricetes</taxon>
        <taxon>Ourlivirales</taxon>
        <taxon>Botourmiaviridae</taxon>
        <taxon>Ourmiavirus</taxon>
    </lineage>
</organism>
<name>A0A7G3KH57_9VIRU</name>
<dbReference type="Pfam" id="PF05919">
    <property type="entry name" value="Mitovir_RNA_pol"/>
    <property type="match status" value="1"/>
</dbReference>
<dbReference type="EMBL" id="MK231106">
    <property type="protein sequence ID" value="QED42954.1"/>
    <property type="molecule type" value="Genomic_RNA"/>
</dbReference>
<evidence type="ECO:0000256" key="2">
    <source>
        <dbReference type="ARBA" id="ARBA00022679"/>
    </source>
</evidence>
<keyword evidence="2" id="KW-0808">Transferase</keyword>